<keyword evidence="3" id="KW-1185">Reference proteome</keyword>
<keyword evidence="1" id="KW-1133">Transmembrane helix</keyword>
<organism evidence="2 3">
    <name type="scientific">Brachionus plicatilis</name>
    <name type="common">Marine rotifer</name>
    <name type="synonym">Brachionus muelleri</name>
    <dbReference type="NCBI Taxonomy" id="10195"/>
    <lineage>
        <taxon>Eukaryota</taxon>
        <taxon>Metazoa</taxon>
        <taxon>Spiralia</taxon>
        <taxon>Gnathifera</taxon>
        <taxon>Rotifera</taxon>
        <taxon>Eurotatoria</taxon>
        <taxon>Monogononta</taxon>
        <taxon>Pseudotrocha</taxon>
        <taxon>Ploima</taxon>
        <taxon>Brachionidae</taxon>
        <taxon>Brachionus</taxon>
    </lineage>
</organism>
<protein>
    <submittedName>
        <fullName evidence="2">Uncharacterized protein</fullName>
    </submittedName>
</protein>
<name>A0A3M7PU67_BRAPC</name>
<gene>
    <name evidence="2" type="ORF">BpHYR1_002688</name>
</gene>
<dbReference type="AlphaFoldDB" id="A0A3M7PU67"/>
<evidence type="ECO:0000313" key="2">
    <source>
        <dbReference type="EMBL" id="RNA02281.1"/>
    </source>
</evidence>
<proteinExistence type="predicted"/>
<dbReference type="EMBL" id="REGN01008945">
    <property type="protein sequence ID" value="RNA02281.1"/>
    <property type="molecule type" value="Genomic_DNA"/>
</dbReference>
<comment type="caution">
    <text evidence="2">The sequence shown here is derived from an EMBL/GenBank/DDBJ whole genome shotgun (WGS) entry which is preliminary data.</text>
</comment>
<keyword evidence="1" id="KW-0812">Transmembrane</keyword>
<keyword evidence="1" id="KW-0472">Membrane</keyword>
<evidence type="ECO:0000256" key="1">
    <source>
        <dbReference type="SAM" id="Phobius"/>
    </source>
</evidence>
<sequence length="60" mass="7157">MHSWYSKIEPFFKKMAKIKTNRKLLKILDLFSSVPCKKFLLNYISSILIIVFLDFLESKT</sequence>
<accession>A0A3M7PU67</accession>
<evidence type="ECO:0000313" key="3">
    <source>
        <dbReference type="Proteomes" id="UP000276133"/>
    </source>
</evidence>
<feature type="transmembrane region" description="Helical" evidence="1">
    <location>
        <begin position="39"/>
        <end position="56"/>
    </location>
</feature>
<dbReference type="Proteomes" id="UP000276133">
    <property type="component" value="Unassembled WGS sequence"/>
</dbReference>
<reference evidence="2 3" key="1">
    <citation type="journal article" date="2018" name="Sci. Rep.">
        <title>Genomic signatures of local adaptation to the degree of environmental predictability in rotifers.</title>
        <authorList>
            <person name="Franch-Gras L."/>
            <person name="Hahn C."/>
            <person name="Garcia-Roger E.M."/>
            <person name="Carmona M.J."/>
            <person name="Serra M."/>
            <person name="Gomez A."/>
        </authorList>
    </citation>
    <scope>NUCLEOTIDE SEQUENCE [LARGE SCALE GENOMIC DNA]</scope>
    <source>
        <strain evidence="2">HYR1</strain>
    </source>
</reference>